<dbReference type="InterPro" id="IPR036388">
    <property type="entry name" value="WH-like_DNA-bd_sf"/>
</dbReference>
<comment type="function">
    <text evidence="1">Histones H1 are necessary for the condensation of nucleosome chains into higher-order structures.</text>
</comment>
<evidence type="ECO:0000256" key="5">
    <source>
        <dbReference type="ARBA" id="ARBA00023125"/>
    </source>
</evidence>
<evidence type="ECO:0000256" key="1">
    <source>
        <dbReference type="ARBA" id="ARBA00002809"/>
    </source>
</evidence>
<dbReference type="GO" id="GO:0003677">
    <property type="term" value="F:DNA binding"/>
    <property type="evidence" value="ECO:0007669"/>
    <property type="project" value="UniProtKB-KW"/>
</dbReference>
<comment type="subcellular location">
    <subcellularLocation>
        <location evidence="3">Chromosome</location>
    </subcellularLocation>
    <subcellularLocation>
        <location evidence="2 7">Nucleus</location>
    </subcellularLocation>
</comment>
<evidence type="ECO:0000256" key="8">
    <source>
        <dbReference type="SAM" id="MobiDB-lite"/>
    </source>
</evidence>
<dbReference type="GO" id="GO:0030527">
    <property type="term" value="F:structural constituent of chromatin"/>
    <property type="evidence" value="ECO:0007669"/>
    <property type="project" value="InterPro"/>
</dbReference>
<dbReference type="GO" id="GO:0006334">
    <property type="term" value="P:nucleosome assembly"/>
    <property type="evidence" value="ECO:0007669"/>
    <property type="project" value="InterPro"/>
</dbReference>
<dbReference type="OrthoDB" id="1110759at2759"/>
<evidence type="ECO:0000313" key="10">
    <source>
        <dbReference type="EMBL" id="CDW24776.1"/>
    </source>
</evidence>
<feature type="region of interest" description="Disordered" evidence="8">
    <location>
        <begin position="96"/>
        <end position="196"/>
    </location>
</feature>
<evidence type="ECO:0000256" key="4">
    <source>
        <dbReference type="ARBA" id="ARBA00022454"/>
    </source>
</evidence>
<dbReference type="GO" id="GO:0005634">
    <property type="term" value="C:nucleus"/>
    <property type="evidence" value="ECO:0007669"/>
    <property type="project" value="UniProtKB-SubCell"/>
</dbReference>
<feature type="compositionally biased region" description="Basic and acidic residues" evidence="8">
    <location>
        <begin position="100"/>
        <end position="118"/>
    </location>
</feature>
<protein>
    <recommendedName>
        <fullName evidence="9">H15 domain-containing protein</fullName>
    </recommendedName>
</protein>
<reference evidence="10" key="1">
    <citation type="submission" date="2014-05" db="EMBL/GenBank/DDBJ databases">
        <authorList>
            <person name="Chronopoulou M."/>
        </authorList>
    </citation>
    <scope>NUCLEOTIDE SEQUENCE</scope>
    <source>
        <tissue evidence="10">Whole organism</tissue>
    </source>
</reference>
<name>A0A0K2TH01_LEPSM</name>
<dbReference type="Gene3D" id="1.10.10.10">
    <property type="entry name" value="Winged helix-like DNA-binding domain superfamily/Winged helix DNA-binding domain"/>
    <property type="match status" value="1"/>
</dbReference>
<dbReference type="EMBL" id="HACA01007415">
    <property type="protein sequence ID" value="CDW24776.1"/>
    <property type="molecule type" value="Transcribed_RNA"/>
</dbReference>
<comment type="similarity">
    <text evidence="7">Belongs to the histone H1/H5 family.</text>
</comment>
<dbReference type="AlphaFoldDB" id="A0A0K2TH01"/>
<evidence type="ECO:0000256" key="6">
    <source>
        <dbReference type="ARBA" id="ARBA00023242"/>
    </source>
</evidence>
<feature type="compositionally biased region" description="Basic residues" evidence="8">
    <location>
        <begin position="119"/>
        <end position="130"/>
    </location>
</feature>
<dbReference type="SUPFAM" id="SSF46785">
    <property type="entry name" value="Winged helix' DNA-binding domain"/>
    <property type="match status" value="1"/>
</dbReference>
<accession>A0A0K2TH01</accession>
<sequence>MSVTSPTSITASGKFKDGSKKPKSFMMVKAAIKALADPKGSSLAAIKKYISAHFMVDMVKKSHFICKAIRSAVNKGKLVQTKGMGASGTFKISVKTKSKVTKDVKTPKSAKKPDEKKLSKSKSPVKKPKSPKMSAEKKSTKSKSHVKKASKKKTVQSKTPKKTTTKTKTPKKSTTKKTIKEEPAKKTTKKTASKKA</sequence>
<dbReference type="FunFam" id="1.10.10.10:FF:000140">
    <property type="entry name" value="Histone H1.0"/>
    <property type="match status" value="1"/>
</dbReference>
<dbReference type="InterPro" id="IPR036390">
    <property type="entry name" value="WH_DNA-bd_sf"/>
</dbReference>
<feature type="domain" description="H15" evidence="9">
    <location>
        <begin position="19"/>
        <end position="94"/>
    </location>
</feature>
<keyword evidence="6 7" id="KW-0539">Nucleus</keyword>
<keyword evidence="4 7" id="KW-0158">Chromosome</keyword>
<feature type="compositionally biased region" description="Basic residues" evidence="8">
    <location>
        <begin position="186"/>
        <end position="196"/>
    </location>
</feature>
<proteinExistence type="inferred from homology"/>
<evidence type="ECO:0000256" key="3">
    <source>
        <dbReference type="ARBA" id="ARBA00004286"/>
    </source>
</evidence>
<dbReference type="PRINTS" id="PR00624">
    <property type="entry name" value="HISTONEH5"/>
</dbReference>
<evidence type="ECO:0000259" key="9">
    <source>
        <dbReference type="PROSITE" id="PS51504"/>
    </source>
</evidence>
<dbReference type="CDD" id="cd00073">
    <property type="entry name" value="H15"/>
    <property type="match status" value="1"/>
</dbReference>
<organism evidence="10">
    <name type="scientific">Lepeophtheirus salmonis</name>
    <name type="common">Salmon louse</name>
    <name type="synonym">Caligus salmonis</name>
    <dbReference type="NCBI Taxonomy" id="72036"/>
    <lineage>
        <taxon>Eukaryota</taxon>
        <taxon>Metazoa</taxon>
        <taxon>Ecdysozoa</taxon>
        <taxon>Arthropoda</taxon>
        <taxon>Crustacea</taxon>
        <taxon>Multicrustacea</taxon>
        <taxon>Hexanauplia</taxon>
        <taxon>Copepoda</taxon>
        <taxon>Siphonostomatoida</taxon>
        <taxon>Caligidae</taxon>
        <taxon>Lepeophtheirus</taxon>
    </lineage>
</organism>
<feature type="compositionally biased region" description="Polar residues" evidence="8">
    <location>
        <begin position="1"/>
        <end position="11"/>
    </location>
</feature>
<feature type="region of interest" description="Disordered" evidence="8">
    <location>
        <begin position="1"/>
        <end position="20"/>
    </location>
</feature>
<dbReference type="InterPro" id="IPR005819">
    <property type="entry name" value="H1/H5"/>
</dbReference>
<keyword evidence="5 7" id="KW-0238">DNA-binding</keyword>
<dbReference type="GO" id="GO:0000786">
    <property type="term" value="C:nucleosome"/>
    <property type="evidence" value="ECO:0007669"/>
    <property type="project" value="InterPro"/>
</dbReference>
<evidence type="ECO:0000256" key="2">
    <source>
        <dbReference type="ARBA" id="ARBA00004123"/>
    </source>
</evidence>
<feature type="compositionally biased region" description="Basic residues" evidence="8">
    <location>
        <begin position="140"/>
        <end position="177"/>
    </location>
</feature>
<evidence type="ECO:0000256" key="7">
    <source>
        <dbReference type="RuleBase" id="RU003894"/>
    </source>
</evidence>
<dbReference type="PROSITE" id="PS51504">
    <property type="entry name" value="H15"/>
    <property type="match status" value="1"/>
</dbReference>
<dbReference type="SMART" id="SM00526">
    <property type="entry name" value="H15"/>
    <property type="match status" value="1"/>
</dbReference>
<dbReference type="Pfam" id="PF00538">
    <property type="entry name" value="Linker_histone"/>
    <property type="match status" value="1"/>
</dbReference>
<dbReference type="InterPro" id="IPR005818">
    <property type="entry name" value="Histone_H1/H5_H15"/>
</dbReference>